<dbReference type="Gene3D" id="3.40.630.30">
    <property type="match status" value="1"/>
</dbReference>
<dbReference type="GeneID" id="57752534"/>
<dbReference type="InterPro" id="IPR016181">
    <property type="entry name" value="Acyl_CoA_acyltransferase"/>
</dbReference>
<organism evidence="2 4">
    <name type="scientific">Treponema phagedenis</name>
    <dbReference type="NCBI Taxonomy" id="162"/>
    <lineage>
        <taxon>Bacteria</taxon>
        <taxon>Pseudomonadati</taxon>
        <taxon>Spirochaetota</taxon>
        <taxon>Spirochaetia</taxon>
        <taxon>Spirochaetales</taxon>
        <taxon>Treponemataceae</taxon>
        <taxon>Treponema</taxon>
    </lineage>
</organism>
<feature type="domain" description="N-acetyltransferase" evidence="1">
    <location>
        <begin position="205"/>
        <end position="376"/>
    </location>
</feature>
<reference evidence="4" key="1">
    <citation type="submission" date="2015-01" db="EMBL/GenBank/DDBJ databases">
        <authorList>
            <person name="Manzoor Shahid"/>
            <person name="Zubair Saima"/>
        </authorList>
    </citation>
    <scope>NUCLEOTIDE SEQUENCE [LARGE SCALE GENOMIC DNA]</scope>
    <source>
        <strain evidence="4">V1</strain>
    </source>
</reference>
<protein>
    <recommendedName>
        <fullName evidence="1">N-acetyltransferase domain-containing protein</fullName>
    </recommendedName>
</protein>
<keyword evidence="4" id="KW-1185">Reference proteome</keyword>
<dbReference type="InterPro" id="IPR039968">
    <property type="entry name" value="BcerS-like"/>
</dbReference>
<dbReference type="OrthoDB" id="9806005at2"/>
<gene>
    <name evidence="3" type="ORF">FUT82_12740</name>
    <name evidence="2" type="ORF">TPHV1_70091</name>
</gene>
<reference evidence="3 5" key="3">
    <citation type="submission" date="2019-08" db="EMBL/GenBank/DDBJ databases">
        <authorList>
            <person name="Kuhnert P."/>
        </authorList>
    </citation>
    <scope>NUCLEOTIDE SEQUENCE [LARGE SCALE GENOMIC DNA]</scope>
    <source>
        <strain evidence="3 5">B36.5</strain>
    </source>
</reference>
<evidence type="ECO:0000313" key="3">
    <source>
        <dbReference type="EMBL" id="QEJ98775.1"/>
    </source>
</evidence>
<dbReference type="EMBL" id="CP042817">
    <property type="protein sequence ID" value="QEJ98775.1"/>
    <property type="molecule type" value="Genomic_DNA"/>
</dbReference>
<dbReference type="PANTHER" id="PTHR41368">
    <property type="entry name" value="PROTEIN YGHO"/>
    <property type="match status" value="1"/>
</dbReference>
<reference evidence="2" key="2">
    <citation type="submission" date="2015-01" db="EMBL/GenBank/DDBJ databases">
        <authorList>
            <person name="Xiang T."/>
            <person name="Song Y."/>
            <person name="Huang L."/>
            <person name="Wang B."/>
            <person name="Wu P."/>
        </authorList>
    </citation>
    <scope>NUCLEOTIDE SEQUENCE [LARGE SCALE GENOMIC DNA]</scope>
    <source>
        <strain evidence="2">V1</strain>
    </source>
</reference>
<dbReference type="EMBL" id="CDNC01000049">
    <property type="protein sequence ID" value="CEM63228.1"/>
    <property type="molecule type" value="Genomic_DNA"/>
</dbReference>
<dbReference type="Proteomes" id="UP000042527">
    <property type="component" value="Unassembled WGS sequence"/>
</dbReference>
<dbReference type="PANTHER" id="PTHR41368:SF1">
    <property type="entry name" value="PROTEIN YGHO"/>
    <property type="match status" value="1"/>
</dbReference>
<dbReference type="RefSeq" id="WP_024752318.1">
    <property type="nucleotide sequence ID" value="NZ_CDNC01000049.1"/>
</dbReference>
<proteinExistence type="predicted"/>
<evidence type="ECO:0000313" key="2">
    <source>
        <dbReference type="EMBL" id="CEM63228.1"/>
    </source>
</evidence>
<accession>A0A0B7GXI5</accession>
<dbReference type="AlphaFoldDB" id="A0A0B7GXI5"/>
<evidence type="ECO:0000259" key="1">
    <source>
        <dbReference type="PROSITE" id="PS51186"/>
    </source>
</evidence>
<evidence type="ECO:0000313" key="4">
    <source>
        <dbReference type="Proteomes" id="UP000042527"/>
    </source>
</evidence>
<dbReference type="GO" id="GO:0016747">
    <property type="term" value="F:acyltransferase activity, transferring groups other than amino-acyl groups"/>
    <property type="evidence" value="ECO:0007669"/>
    <property type="project" value="InterPro"/>
</dbReference>
<dbReference type="SUPFAM" id="SSF55729">
    <property type="entry name" value="Acyl-CoA N-acyltransferases (Nat)"/>
    <property type="match status" value="1"/>
</dbReference>
<evidence type="ECO:0000313" key="5">
    <source>
        <dbReference type="Proteomes" id="UP000323594"/>
    </source>
</evidence>
<sequence length="376" mass="44161">MSNVTILNIEKGKRLHEFTMLPFKIYKNNPNWCPPLISEYKKYVCGVNNMLLDVGPHVKIIAQKNGETVGRLLIGIDEHLNAYRNMHTGYLSQFECINDFEVAKAMFDYAKDWLKERGMNRIKGPMSLPAGDDTRGMIIDNFDTPAFIMNIYNHQYYNDLFTQYGFQKYCDCYAYYADLRKIDVSRYQALIPKLMERFHFRLDKINLKEGLERDSADILKVLQNSLPDEWEDFMPITKGDVDMIVKQLAPFADPDLIFIARNDKDEPIGFNITIPNYNEILRKMKGRIFPFGFLKFLWYKKRLTSVRMLVLFVDPAYRSKGVAPAIYLQSHQNAIAKGFIHLEGSQVWEYNQFMAKDIEKFGAKQYITYRIYEYNM</sequence>
<dbReference type="Proteomes" id="UP000323594">
    <property type="component" value="Chromosome"/>
</dbReference>
<dbReference type="PROSITE" id="PS51186">
    <property type="entry name" value="GNAT"/>
    <property type="match status" value="1"/>
</dbReference>
<dbReference type="InterPro" id="IPR000182">
    <property type="entry name" value="GNAT_dom"/>
</dbReference>
<name>A0A0B7GXI5_TREPH</name>